<proteinExistence type="predicted"/>
<reference evidence="1" key="2">
    <citation type="journal article" date="2015" name="Fish Shellfish Immunol.">
        <title>Early steps in the European eel (Anguilla anguilla)-Vibrio vulnificus interaction in the gills: Role of the RtxA13 toxin.</title>
        <authorList>
            <person name="Callol A."/>
            <person name="Pajuelo D."/>
            <person name="Ebbesson L."/>
            <person name="Teles M."/>
            <person name="MacKenzie S."/>
            <person name="Amaro C."/>
        </authorList>
    </citation>
    <scope>NUCLEOTIDE SEQUENCE</scope>
</reference>
<reference evidence="1" key="1">
    <citation type="submission" date="2014-11" db="EMBL/GenBank/DDBJ databases">
        <authorList>
            <person name="Amaro Gonzalez C."/>
        </authorList>
    </citation>
    <scope>NUCLEOTIDE SEQUENCE</scope>
</reference>
<sequence length="51" mass="5599">MPAWRGTCQLLRSDTRAGTPQVSQGHCTRLQYWSWPGEGSPFPPGRCPSGP</sequence>
<name>A0A0E9PEC1_ANGAN</name>
<evidence type="ECO:0000313" key="1">
    <source>
        <dbReference type="EMBL" id="JAH02966.1"/>
    </source>
</evidence>
<protein>
    <submittedName>
        <fullName evidence="1">Uncharacterized protein</fullName>
    </submittedName>
</protein>
<accession>A0A0E9PEC1</accession>
<dbReference type="AlphaFoldDB" id="A0A0E9PEC1"/>
<dbReference type="EMBL" id="GBXM01105611">
    <property type="protein sequence ID" value="JAH02966.1"/>
    <property type="molecule type" value="Transcribed_RNA"/>
</dbReference>
<organism evidence="1">
    <name type="scientific">Anguilla anguilla</name>
    <name type="common">European freshwater eel</name>
    <name type="synonym">Muraena anguilla</name>
    <dbReference type="NCBI Taxonomy" id="7936"/>
    <lineage>
        <taxon>Eukaryota</taxon>
        <taxon>Metazoa</taxon>
        <taxon>Chordata</taxon>
        <taxon>Craniata</taxon>
        <taxon>Vertebrata</taxon>
        <taxon>Euteleostomi</taxon>
        <taxon>Actinopterygii</taxon>
        <taxon>Neopterygii</taxon>
        <taxon>Teleostei</taxon>
        <taxon>Anguilliformes</taxon>
        <taxon>Anguillidae</taxon>
        <taxon>Anguilla</taxon>
    </lineage>
</organism>